<feature type="chain" id="PRO_5017300059" evidence="1">
    <location>
        <begin position="29"/>
        <end position="474"/>
    </location>
</feature>
<dbReference type="SUPFAM" id="SSF52129">
    <property type="entry name" value="Caspase-like"/>
    <property type="match status" value="1"/>
</dbReference>
<dbReference type="GO" id="GO:0006508">
    <property type="term" value="P:proteolysis"/>
    <property type="evidence" value="ECO:0007669"/>
    <property type="project" value="InterPro"/>
</dbReference>
<sequence length="474" mass="49852">MKLTSLKRHIAPFGLAALGALAAAPLHAENYALILTIGNYSNPNASLPGIDLDARMARKIAQSMGVQEPNILDHKDSQLSQHGLQATLATLTTRIAQGDNVFIYYSGHGSQRSSRGAGKCSEGMVTHDMSTFDDIELETTLKQLAAKAGQVVMLNDSCFSGGQATKSRDIHADPDRKAKTWKDVTNTANYQCGNAINAKMTRNLVPTAAKAGANFLYIAAAADNEVAFATSRGSSATVAWSSCLDARADADRSGMLTGRELQRCAQEWIRNNNYNQTITLVGNADLPLAFAHSAMPAQGGTAGAAAASADGAANALAALENLRQQASPNMRVQLRSAKPSMKIGRDYLDLSVTTNQSGYLYLLHVGSDGKSFDLLFPNSRDANNHVQAGTTLLPRPSWGIQAAGPAGTSYVMAILSETPREFGAGMTEIASTPFRSTAASTRAVRNLAVVGMGQGASAPGRIGASAVLPIIEVN</sequence>
<reference evidence="5" key="1">
    <citation type="submission" date="2018-09" db="EMBL/GenBank/DDBJ databases">
        <authorList>
            <person name="Zhu H."/>
        </authorList>
    </citation>
    <scope>NUCLEOTIDE SEQUENCE [LARGE SCALE GENOMIC DNA]</scope>
    <source>
        <strain evidence="5">K1S02-23</strain>
    </source>
</reference>
<dbReference type="PANTHER" id="PTHR48104:SF30">
    <property type="entry name" value="METACASPASE-1"/>
    <property type="match status" value="1"/>
</dbReference>
<evidence type="ECO:0000259" key="3">
    <source>
        <dbReference type="Pfam" id="PF14326"/>
    </source>
</evidence>
<comment type="caution">
    <text evidence="4">The sequence shown here is derived from an EMBL/GenBank/DDBJ whole genome shotgun (WGS) entry which is preliminary data.</text>
</comment>
<dbReference type="OrthoDB" id="9801841at2"/>
<dbReference type="GO" id="GO:0005737">
    <property type="term" value="C:cytoplasm"/>
    <property type="evidence" value="ECO:0007669"/>
    <property type="project" value="TreeGrafter"/>
</dbReference>
<name>A0A3A3FYP7_9BURK</name>
<feature type="domain" description="DUF4384" evidence="3">
    <location>
        <begin position="343"/>
        <end position="419"/>
    </location>
</feature>
<accession>A0A3A3FYP7</accession>
<evidence type="ECO:0000259" key="2">
    <source>
        <dbReference type="Pfam" id="PF00656"/>
    </source>
</evidence>
<dbReference type="Proteomes" id="UP000266327">
    <property type="component" value="Unassembled WGS sequence"/>
</dbReference>
<evidence type="ECO:0000256" key="1">
    <source>
        <dbReference type="SAM" id="SignalP"/>
    </source>
</evidence>
<evidence type="ECO:0000313" key="5">
    <source>
        <dbReference type="Proteomes" id="UP000266327"/>
    </source>
</evidence>
<evidence type="ECO:0000313" key="4">
    <source>
        <dbReference type="EMBL" id="RJG00475.1"/>
    </source>
</evidence>
<gene>
    <name evidence="4" type="ORF">D3878_01845</name>
</gene>
<feature type="signal peptide" evidence="1">
    <location>
        <begin position="1"/>
        <end position="28"/>
    </location>
</feature>
<dbReference type="GO" id="GO:0004197">
    <property type="term" value="F:cysteine-type endopeptidase activity"/>
    <property type="evidence" value="ECO:0007669"/>
    <property type="project" value="InterPro"/>
</dbReference>
<protein>
    <submittedName>
        <fullName evidence="4">DUF4384 domain-containing protein</fullName>
    </submittedName>
</protein>
<organism evidence="4 5">
    <name type="scientific">Noviherbaspirillum sedimenti</name>
    <dbReference type="NCBI Taxonomy" id="2320865"/>
    <lineage>
        <taxon>Bacteria</taxon>
        <taxon>Pseudomonadati</taxon>
        <taxon>Pseudomonadota</taxon>
        <taxon>Betaproteobacteria</taxon>
        <taxon>Burkholderiales</taxon>
        <taxon>Oxalobacteraceae</taxon>
        <taxon>Noviherbaspirillum</taxon>
    </lineage>
</organism>
<keyword evidence="5" id="KW-1185">Reference proteome</keyword>
<dbReference type="Pfam" id="PF00656">
    <property type="entry name" value="Peptidase_C14"/>
    <property type="match status" value="1"/>
</dbReference>
<keyword evidence="1" id="KW-0732">Signal</keyword>
<dbReference type="InterPro" id="IPR011600">
    <property type="entry name" value="Pept_C14_caspase"/>
</dbReference>
<dbReference type="RefSeq" id="WP_119783929.1">
    <property type="nucleotide sequence ID" value="NZ_QYUQ01000002.1"/>
</dbReference>
<dbReference type="InterPro" id="IPR018247">
    <property type="entry name" value="EF_Hand_1_Ca_BS"/>
</dbReference>
<proteinExistence type="predicted"/>
<dbReference type="PROSITE" id="PS00018">
    <property type="entry name" value="EF_HAND_1"/>
    <property type="match status" value="1"/>
</dbReference>
<dbReference type="Gene3D" id="3.40.50.1460">
    <property type="match status" value="1"/>
</dbReference>
<feature type="domain" description="Peptidase C14 caspase" evidence="2">
    <location>
        <begin position="31"/>
        <end position="246"/>
    </location>
</feature>
<dbReference type="InterPro" id="IPR025493">
    <property type="entry name" value="DUF4384"/>
</dbReference>
<dbReference type="PANTHER" id="PTHR48104">
    <property type="entry name" value="METACASPASE-4"/>
    <property type="match status" value="1"/>
</dbReference>
<dbReference type="InterPro" id="IPR050452">
    <property type="entry name" value="Metacaspase"/>
</dbReference>
<dbReference type="Pfam" id="PF14326">
    <property type="entry name" value="DUF4384"/>
    <property type="match status" value="1"/>
</dbReference>
<dbReference type="EMBL" id="QYUQ01000002">
    <property type="protein sequence ID" value="RJG00475.1"/>
    <property type="molecule type" value="Genomic_DNA"/>
</dbReference>
<dbReference type="AlphaFoldDB" id="A0A3A3FYP7"/>
<dbReference type="InterPro" id="IPR029030">
    <property type="entry name" value="Caspase-like_dom_sf"/>
</dbReference>